<dbReference type="RefSeq" id="WP_119896178.1">
    <property type="nucleotide sequence ID" value="NZ_QNRC01000003.1"/>
</dbReference>
<dbReference type="Pfam" id="PF13378">
    <property type="entry name" value="MR_MLE_C"/>
    <property type="match status" value="1"/>
</dbReference>
<protein>
    <submittedName>
        <fullName evidence="3">Mandelate racemase/muconate lactonizing enzyme family protein</fullName>
    </submittedName>
</protein>
<dbReference type="SFLD" id="SFLDG00179">
    <property type="entry name" value="mandelate_racemase"/>
    <property type="match status" value="1"/>
</dbReference>
<gene>
    <name evidence="3" type="ORF">D3P05_00195</name>
</gene>
<evidence type="ECO:0000313" key="4">
    <source>
        <dbReference type="Proteomes" id="UP000283587"/>
    </source>
</evidence>
<dbReference type="InterPro" id="IPR036849">
    <property type="entry name" value="Enolase-like_C_sf"/>
</dbReference>
<dbReference type="Pfam" id="PF02746">
    <property type="entry name" value="MR_MLE_N"/>
    <property type="match status" value="1"/>
</dbReference>
<sequence>MPEVRAFRITRLQVWALRAPVAVPVATSFGVMRNRPAVFLRIEDGSGAFGWGEAFANWPAAGAEHRANLLIDDMADLVLGKSWDGPATMFRALEAATRIRALQCGEPGPFRQVTAALDIAAWDLVARRAGLPLARALSPDAALAVPAYASGIHVDAAASEIARARAAGFAAFKVKVGFDSPAEPGKLHDLASGLKAGERLFADANQAWDVATAEAFLQAAPKGLGWMEEPIPADSVDADWQRLASGPVPLAGGENIAGMAGFDRAIGLGALRFLQPDVAKWGGITGCLAVARQALAAGLTYCPHFLGGGIGLLASAHVLAAAGGEGLLEVDLNPNPLRDAICPLGAGTVTGGIWKLSQDPGLGVTDLPEELHRYVTLVRDIG</sequence>
<dbReference type="SUPFAM" id="SSF51604">
    <property type="entry name" value="Enolase C-terminal domain-like"/>
    <property type="match status" value="1"/>
</dbReference>
<dbReference type="AlphaFoldDB" id="A0A419ACR4"/>
<dbReference type="Gene3D" id="3.20.20.120">
    <property type="entry name" value="Enolase-like C-terminal domain"/>
    <property type="match status" value="1"/>
</dbReference>
<reference evidence="4" key="1">
    <citation type="submission" date="2018-09" db="EMBL/GenBank/DDBJ databases">
        <title>Paracoccus onubensis nov. sp. a moderate halophilic bacterium isolated from Gruta de las Maravillas (Aracena, Spain).</title>
        <authorList>
            <person name="Jurado V."/>
            <person name="Gutierrez-Patricio S."/>
            <person name="Gonzalez-Pimentel J.L."/>
            <person name="Miller A.Z."/>
            <person name="Laiz L."/>
            <person name="Saiz-Jimenez C."/>
        </authorList>
    </citation>
    <scope>NUCLEOTIDE SEQUENCE [LARGE SCALE GENOMIC DNA]</scope>
    <source>
        <strain evidence="4">DSM 26381</strain>
    </source>
</reference>
<name>A0A419ACR4_9RHOB</name>
<dbReference type="InterPro" id="IPR034593">
    <property type="entry name" value="DgoD-like"/>
</dbReference>
<dbReference type="OrthoDB" id="9802699at2"/>
<dbReference type="Gene3D" id="3.30.390.10">
    <property type="entry name" value="Enolase-like, N-terminal domain"/>
    <property type="match status" value="1"/>
</dbReference>
<dbReference type="PANTHER" id="PTHR48080">
    <property type="entry name" value="D-GALACTONATE DEHYDRATASE-RELATED"/>
    <property type="match status" value="1"/>
</dbReference>
<keyword evidence="1" id="KW-0456">Lyase</keyword>
<accession>A0A419ACR4</accession>
<dbReference type="InterPro" id="IPR029017">
    <property type="entry name" value="Enolase-like_N"/>
</dbReference>
<dbReference type="InterPro" id="IPR013341">
    <property type="entry name" value="Mandelate_racemase_N_dom"/>
</dbReference>
<dbReference type="InterPro" id="IPR013342">
    <property type="entry name" value="Mandelate_racemase_C"/>
</dbReference>
<dbReference type="EMBL" id="QZEW01000001">
    <property type="protein sequence ID" value="RJL22651.1"/>
    <property type="molecule type" value="Genomic_DNA"/>
</dbReference>
<evidence type="ECO:0000256" key="1">
    <source>
        <dbReference type="ARBA" id="ARBA00023239"/>
    </source>
</evidence>
<feature type="domain" description="Mandelate racemase/muconate lactonizing enzyme C-terminal" evidence="2">
    <location>
        <begin position="154"/>
        <end position="249"/>
    </location>
</feature>
<keyword evidence="4" id="KW-1185">Reference proteome</keyword>
<organism evidence="3 4">
    <name type="scientific">Paracoccus siganidrum</name>
    <dbReference type="NCBI Taxonomy" id="1276757"/>
    <lineage>
        <taxon>Bacteria</taxon>
        <taxon>Pseudomonadati</taxon>
        <taxon>Pseudomonadota</taxon>
        <taxon>Alphaproteobacteria</taxon>
        <taxon>Rhodobacterales</taxon>
        <taxon>Paracoccaceae</taxon>
        <taxon>Paracoccus</taxon>
    </lineage>
</organism>
<dbReference type="SUPFAM" id="SSF54826">
    <property type="entry name" value="Enolase N-terminal domain-like"/>
    <property type="match status" value="1"/>
</dbReference>
<dbReference type="PANTHER" id="PTHR48080:SF2">
    <property type="entry name" value="D-GALACTONATE DEHYDRATASE"/>
    <property type="match status" value="1"/>
</dbReference>
<dbReference type="CDD" id="cd03316">
    <property type="entry name" value="MR_like"/>
    <property type="match status" value="1"/>
</dbReference>
<dbReference type="SFLD" id="SFLDS00001">
    <property type="entry name" value="Enolase"/>
    <property type="match status" value="1"/>
</dbReference>
<dbReference type="InterPro" id="IPR029065">
    <property type="entry name" value="Enolase_C-like"/>
</dbReference>
<proteinExistence type="predicted"/>
<comment type="caution">
    <text evidence="3">The sequence shown here is derived from an EMBL/GenBank/DDBJ whole genome shotgun (WGS) entry which is preliminary data.</text>
</comment>
<evidence type="ECO:0000313" key="3">
    <source>
        <dbReference type="EMBL" id="RJL22651.1"/>
    </source>
</evidence>
<dbReference type="SMART" id="SM00922">
    <property type="entry name" value="MR_MLE"/>
    <property type="match status" value="1"/>
</dbReference>
<dbReference type="GO" id="GO:0016829">
    <property type="term" value="F:lyase activity"/>
    <property type="evidence" value="ECO:0007669"/>
    <property type="project" value="UniProtKB-KW"/>
</dbReference>
<dbReference type="Proteomes" id="UP000283587">
    <property type="component" value="Unassembled WGS sequence"/>
</dbReference>
<evidence type="ECO:0000259" key="2">
    <source>
        <dbReference type="SMART" id="SM00922"/>
    </source>
</evidence>